<feature type="domain" description="Aminoglycoside phosphotransferase" evidence="1">
    <location>
        <begin position="29"/>
        <end position="274"/>
    </location>
</feature>
<keyword evidence="2" id="KW-0946">Virion</keyword>
<dbReference type="InterPro" id="IPR002575">
    <property type="entry name" value="Aminoglycoside_PTrfase"/>
</dbReference>
<dbReference type="AlphaFoldDB" id="A0A0Q9Y1L0"/>
<dbReference type="NCBIfam" id="TIGR02904">
    <property type="entry name" value="spore_ysxE"/>
    <property type="match status" value="1"/>
</dbReference>
<proteinExistence type="predicted"/>
<keyword evidence="2" id="KW-0167">Capsid protein</keyword>
<name>A0A0Q9Y1L0_9BACI</name>
<dbReference type="Pfam" id="PF01636">
    <property type="entry name" value="APH"/>
    <property type="match status" value="1"/>
</dbReference>
<reference evidence="2 3" key="1">
    <citation type="submission" date="2015-06" db="EMBL/GenBank/DDBJ databases">
        <title>Genome sequencing project of Bacillus galactosidilyticus PL133.</title>
        <authorList>
            <person name="Gaiero J."/>
            <person name="Nicol R."/>
            <person name="Habash M."/>
        </authorList>
    </citation>
    <scope>NUCLEOTIDE SEQUENCE [LARGE SCALE GENOMIC DNA]</scope>
    <source>
        <strain evidence="2 3">PL133</strain>
    </source>
</reference>
<dbReference type="GO" id="GO:0042601">
    <property type="term" value="C:endospore-forming forespore"/>
    <property type="evidence" value="ECO:0007669"/>
    <property type="project" value="TreeGrafter"/>
</dbReference>
<evidence type="ECO:0000313" key="3">
    <source>
        <dbReference type="Proteomes" id="UP000053881"/>
    </source>
</evidence>
<evidence type="ECO:0000259" key="1">
    <source>
        <dbReference type="Pfam" id="PF01636"/>
    </source>
</evidence>
<sequence length="344" mass="41105">MDNESSKKIKSLVEMYGLNLRFAEKQGKVYKAYTDKGEFALKRMDAKQGLDFLSYIQQLYQQGYNRIVPIYPTLDGRHAILRGNSLYYLMPWLDNKEREAHVQKHLDLFRELARLHTVTVREVPVNGEEREEHFERMATRWELEQDVLEKFIEQSERQLYMSPFQLLLCTIYSEISGGQRYAINKLKEWHESTSEETKARSVVIHGKLSNEHFLYDQNGLGYFTNFERTGIASPIHDLLPFLDRAFQTRPQAFDHGMEWLDAYFRYFPFTDEEMQLFLSYLAYPSSIFSIIEKYFSSETTKNEIKFVQRLQKQYWRMKNTEYVVMRLEEREQRKKNQDTSAPSE</sequence>
<dbReference type="InterPro" id="IPR011009">
    <property type="entry name" value="Kinase-like_dom_sf"/>
</dbReference>
<accession>A0A0Q9Y1L0</accession>
<dbReference type="Gene3D" id="3.90.1200.10">
    <property type="match status" value="1"/>
</dbReference>
<comment type="caution">
    <text evidence="2">The sequence shown here is derived from an EMBL/GenBank/DDBJ whole genome shotgun (WGS) entry which is preliminary data.</text>
</comment>
<dbReference type="PANTHER" id="PTHR39179">
    <property type="entry name" value="SPORE COAT PROTEIN I"/>
    <property type="match status" value="1"/>
</dbReference>
<evidence type="ECO:0000313" key="2">
    <source>
        <dbReference type="EMBL" id="KRG11466.1"/>
    </source>
</evidence>
<dbReference type="Gene3D" id="3.30.200.20">
    <property type="entry name" value="Phosphorylase Kinase, domain 1"/>
    <property type="match status" value="1"/>
</dbReference>
<protein>
    <submittedName>
        <fullName evidence="2">Spore coat protein</fullName>
    </submittedName>
</protein>
<dbReference type="PATRIC" id="fig|217031.4.peg.6094"/>
<dbReference type="PANTHER" id="PTHR39179:SF3">
    <property type="entry name" value="COTS-RELATED PROTEIN"/>
    <property type="match status" value="1"/>
</dbReference>
<dbReference type="Proteomes" id="UP000053881">
    <property type="component" value="Unassembled WGS sequence"/>
</dbReference>
<organism evidence="2 3">
    <name type="scientific">Lederbergia galactosidilytica</name>
    <dbReference type="NCBI Taxonomy" id="217031"/>
    <lineage>
        <taxon>Bacteria</taxon>
        <taxon>Bacillati</taxon>
        <taxon>Bacillota</taxon>
        <taxon>Bacilli</taxon>
        <taxon>Bacillales</taxon>
        <taxon>Bacillaceae</taxon>
        <taxon>Lederbergia</taxon>
    </lineage>
</organism>
<dbReference type="EMBL" id="LGPB01000125">
    <property type="protein sequence ID" value="KRG11466.1"/>
    <property type="molecule type" value="Genomic_DNA"/>
</dbReference>
<dbReference type="InterPro" id="IPR047175">
    <property type="entry name" value="CotS-like"/>
</dbReference>
<dbReference type="SUPFAM" id="SSF56112">
    <property type="entry name" value="Protein kinase-like (PK-like)"/>
    <property type="match status" value="1"/>
</dbReference>
<dbReference type="InterPro" id="IPR014253">
    <property type="entry name" value="Spore_coat_YsxE"/>
</dbReference>
<gene>
    <name evidence="2" type="ORF">ACA29_18005</name>
</gene>